<protein>
    <submittedName>
        <fullName evidence="2">Uncharacterized protein</fullName>
    </submittedName>
</protein>
<gene>
    <name evidence="2" type="ORF">EG799_12555</name>
</gene>
<reference evidence="2 3" key="1">
    <citation type="submission" date="2018-11" db="EMBL/GenBank/DDBJ databases">
        <title>Erythrobacter spongiae sp. nov., isolated from a marine sponge.</title>
        <authorList>
            <person name="Zhuang L."/>
            <person name="Luo L."/>
        </authorList>
    </citation>
    <scope>NUCLEOTIDE SEQUENCE [LARGE SCALE GENOMIC DNA]</scope>
    <source>
        <strain evidence="2 3">HN-E23</strain>
    </source>
</reference>
<dbReference type="RefSeq" id="WP_123881819.1">
    <property type="nucleotide sequence ID" value="NZ_RPFZ01000001.1"/>
</dbReference>
<dbReference type="AlphaFoldDB" id="A0A3N5CT55"/>
<evidence type="ECO:0000256" key="1">
    <source>
        <dbReference type="SAM" id="SignalP"/>
    </source>
</evidence>
<proteinExistence type="predicted"/>
<feature type="signal peptide" evidence="1">
    <location>
        <begin position="1"/>
        <end position="23"/>
    </location>
</feature>
<dbReference type="EMBL" id="RPFZ01000001">
    <property type="protein sequence ID" value="RPF72363.1"/>
    <property type="molecule type" value="Genomic_DNA"/>
</dbReference>
<evidence type="ECO:0000313" key="2">
    <source>
        <dbReference type="EMBL" id="RPF72363.1"/>
    </source>
</evidence>
<keyword evidence="1" id="KW-0732">Signal</keyword>
<dbReference type="OrthoDB" id="7428128at2"/>
<comment type="caution">
    <text evidence="2">The sequence shown here is derived from an EMBL/GenBank/DDBJ whole genome shotgun (WGS) entry which is preliminary data.</text>
</comment>
<accession>A0A3N5CT55</accession>
<name>A0A3N5CT55_9SPHN</name>
<keyword evidence="3" id="KW-1185">Reference proteome</keyword>
<feature type="chain" id="PRO_5018186680" evidence="1">
    <location>
        <begin position="24"/>
        <end position="207"/>
    </location>
</feature>
<evidence type="ECO:0000313" key="3">
    <source>
        <dbReference type="Proteomes" id="UP000275232"/>
    </source>
</evidence>
<sequence>MKQPGLALLAAACLTLTACDAQKAGQTEPDAAQSLASPDIVANDLTDGSIGPIGYDFDASVLSRAEVDVPLPPDFDEPTYATKFIPTELLDNIGTAGCSYGDSPDDSECTAEEEVGLALALLDRPYADYVADASLRELGGKPRHSASVAGREGFGLTWTNGATTVDFTYLPAGERTLVVIDRTEDGTTAGREALAQVRDSLDFSALE</sequence>
<dbReference type="Proteomes" id="UP000275232">
    <property type="component" value="Unassembled WGS sequence"/>
</dbReference>
<organism evidence="2 3">
    <name type="scientific">Aurantiacibacter spongiae</name>
    <dbReference type="NCBI Taxonomy" id="2488860"/>
    <lineage>
        <taxon>Bacteria</taxon>
        <taxon>Pseudomonadati</taxon>
        <taxon>Pseudomonadota</taxon>
        <taxon>Alphaproteobacteria</taxon>
        <taxon>Sphingomonadales</taxon>
        <taxon>Erythrobacteraceae</taxon>
        <taxon>Aurantiacibacter</taxon>
    </lineage>
</organism>
<dbReference type="PROSITE" id="PS51257">
    <property type="entry name" value="PROKAR_LIPOPROTEIN"/>
    <property type="match status" value="1"/>
</dbReference>